<reference evidence="3 4" key="1">
    <citation type="journal article" date="2005" name="Science">
        <title>The genome sequence of Trypanosoma cruzi, etiologic agent of Chagas disease.</title>
        <authorList>
            <person name="El-Sayed N.M."/>
            <person name="Myler P.J."/>
            <person name="Bartholomeu D.C."/>
            <person name="Nilsson D."/>
            <person name="Aggarwal G."/>
            <person name="Tran A.N."/>
            <person name="Ghedin E."/>
            <person name="Worthey E.A."/>
            <person name="Delcher A.L."/>
            <person name="Blandin G."/>
            <person name="Westenberger S.J."/>
            <person name="Caler E."/>
            <person name="Cerqueira G.C."/>
            <person name="Branche C."/>
            <person name="Haas B."/>
            <person name="Anupama A."/>
            <person name="Arner E."/>
            <person name="Aslund L."/>
            <person name="Attipoe P."/>
            <person name="Bontempi E."/>
            <person name="Bringaud F."/>
            <person name="Burton P."/>
            <person name="Cadag E."/>
            <person name="Campbell D.A."/>
            <person name="Carrington M."/>
            <person name="Crabtree J."/>
            <person name="Darban H."/>
            <person name="da Silveira J.F."/>
            <person name="de Jong P."/>
            <person name="Edwards K."/>
            <person name="Englund P.T."/>
            <person name="Fazelina G."/>
            <person name="Feldblyum T."/>
            <person name="Ferella M."/>
            <person name="Frasch A.C."/>
            <person name="Gull K."/>
            <person name="Horn D."/>
            <person name="Hou L."/>
            <person name="Huang Y."/>
            <person name="Kindlund E."/>
            <person name="Klingbeil M."/>
            <person name="Kluge S."/>
            <person name="Koo H."/>
            <person name="Lacerda D."/>
            <person name="Levin M.J."/>
            <person name="Lorenzi H."/>
            <person name="Louie T."/>
            <person name="Machado C.R."/>
            <person name="McCulloch R."/>
            <person name="McKenna A."/>
            <person name="Mizuno Y."/>
            <person name="Mottram J.C."/>
            <person name="Nelson S."/>
            <person name="Ochaya S."/>
            <person name="Osoegawa K."/>
            <person name="Pai G."/>
            <person name="Parsons M."/>
            <person name="Pentony M."/>
            <person name="Pettersson U."/>
            <person name="Pop M."/>
            <person name="Ramirez J.L."/>
            <person name="Rinta J."/>
            <person name="Robertson L."/>
            <person name="Salzberg S.L."/>
            <person name="Sanchez D.O."/>
            <person name="Seyler A."/>
            <person name="Sharma R."/>
            <person name="Shetty J."/>
            <person name="Simpson A.J."/>
            <person name="Sisk E."/>
            <person name="Tammi M.T."/>
            <person name="Tarleton R."/>
            <person name="Teixeira S."/>
            <person name="Van Aken S."/>
            <person name="Vogt C."/>
            <person name="Ward P.N."/>
            <person name="Wickstead B."/>
            <person name="Wortman J."/>
            <person name="White O."/>
            <person name="Fraser C.M."/>
            <person name="Stuart K.D."/>
            <person name="Andersson B."/>
        </authorList>
    </citation>
    <scope>NUCLEOTIDE SEQUENCE [LARGE SCALE GENOMIC DNA]</scope>
    <source>
        <strain evidence="3 4">CL Brener</strain>
    </source>
</reference>
<evidence type="ECO:0000259" key="2">
    <source>
        <dbReference type="PROSITE" id="PS50222"/>
    </source>
</evidence>
<feature type="domain" description="EF-hand" evidence="2">
    <location>
        <begin position="18"/>
        <end position="53"/>
    </location>
</feature>
<name>Q4CP67_TRYCC</name>
<protein>
    <recommendedName>
        <fullName evidence="2">EF-hand domain-containing protein</fullName>
    </recommendedName>
</protein>
<dbReference type="InterPro" id="IPR018247">
    <property type="entry name" value="EF_Hand_1_Ca_BS"/>
</dbReference>
<dbReference type="Proteomes" id="UP000002296">
    <property type="component" value="Unassembled WGS sequence"/>
</dbReference>
<dbReference type="STRING" id="353153.Q4CP67"/>
<dbReference type="PANTHER" id="PTHR14095:SF0">
    <property type="entry name" value="MIP22305P"/>
    <property type="match status" value="1"/>
</dbReference>
<dbReference type="KEGG" id="tcr:503967.4"/>
<dbReference type="PaxDb" id="353153-Q4CP67"/>
<organism evidence="3 4">
    <name type="scientific">Trypanosoma cruzi (strain CL Brener)</name>
    <dbReference type="NCBI Taxonomy" id="353153"/>
    <lineage>
        <taxon>Eukaryota</taxon>
        <taxon>Discoba</taxon>
        <taxon>Euglenozoa</taxon>
        <taxon>Kinetoplastea</taxon>
        <taxon>Metakinetoplastina</taxon>
        <taxon>Trypanosomatida</taxon>
        <taxon>Trypanosomatidae</taxon>
        <taxon>Trypanosoma</taxon>
        <taxon>Schizotrypanum</taxon>
    </lineage>
</organism>
<dbReference type="InterPro" id="IPR011992">
    <property type="entry name" value="EF-hand-dom_pair"/>
</dbReference>
<dbReference type="GeneID" id="3533218"/>
<keyword evidence="4" id="KW-1185">Reference proteome</keyword>
<comment type="caution">
    <text evidence="3">The sequence shown here is derived from an EMBL/GenBank/DDBJ whole genome shotgun (WGS) entry which is preliminary data.</text>
</comment>
<gene>
    <name evidence="3" type="ORF">Tc00.1047053503967.4</name>
</gene>
<accession>Q4CP67</accession>
<dbReference type="GO" id="GO:0005509">
    <property type="term" value="F:calcium ion binding"/>
    <property type="evidence" value="ECO:0007669"/>
    <property type="project" value="InterPro"/>
</dbReference>
<dbReference type="eggNOG" id="KOG2562">
    <property type="taxonomic scope" value="Eukaryota"/>
</dbReference>
<dbReference type="EMBL" id="AAHK01002717">
    <property type="protein sequence ID" value="EAN82068.1"/>
    <property type="molecule type" value="Genomic_DNA"/>
</dbReference>
<evidence type="ECO:0000313" key="4">
    <source>
        <dbReference type="Proteomes" id="UP000002296"/>
    </source>
</evidence>
<dbReference type="PANTHER" id="PTHR14095">
    <property type="entry name" value="PHOSPHATASE 2A REGULATORY SUBUNIT-RELATED"/>
    <property type="match status" value="1"/>
</dbReference>
<dbReference type="GO" id="GO:0000159">
    <property type="term" value="C:protein phosphatase type 2A complex"/>
    <property type="evidence" value="ECO:0007669"/>
    <property type="project" value="TreeGrafter"/>
</dbReference>
<dbReference type="SMR" id="Q4CP67"/>
<dbReference type="SUPFAM" id="SSF47473">
    <property type="entry name" value="EF-hand"/>
    <property type="match status" value="1"/>
</dbReference>
<proteinExistence type="predicted"/>
<evidence type="ECO:0000313" key="3">
    <source>
        <dbReference type="EMBL" id="EAN82068.1"/>
    </source>
</evidence>
<evidence type="ECO:0000256" key="1">
    <source>
        <dbReference type="ARBA" id="ARBA00022837"/>
    </source>
</evidence>
<dbReference type="Gene3D" id="1.10.238.10">
    <property type="entry name" value="EF-hand"/>
    <property type="match status" value="1"/>
</dbReference>
<dbReference type="GO" id="GO:0019888">
    <property type="term" value="F:protein phosphatase regulator activity"/>
    <property type="evidence" value="ECO:0007669"/>
    <property type="project" value="TreeGrafter"/>
</dbReference>
<sequence>RINYEDFVWFCLSEEDKSTPTAIRYWFRILDLDGDGLLSAYELRSFYDEMKKTVTSYAPDGAVPFEDILCQIFDMFGLETSCSLRLEEFLAKPEAAAVTFNMVTNVVRFLQFEQKDPFVTHQNRLEGGLEQSAWDRFARAEYGRLSNAMRNE</sequence>
<dbReference type="InParanoid" id="Q4CP67"/>
<feature type="non-terminal residue" evidence="3">
    <location>
        <position position="1"/>
    </location>
</feature>
<dbReference type="InterPro" id="IPR002048">
    <property type="entry name" value="EF_hand_dom"/>
</dbReference>
<keyword evidence="1" id="KW-0106">Calcium</keyword>
<dbReference type="PROSITE" id="PS00018">
    <property type="entry name" value="EF_HAND_1"/>
    <property type="match status" value="1"/>
</dbReference>
<dbReference type="OMA" id="DAIGIEC"/>
<dbReference type="PROSITE" id="PS50222">
    <property type="entry name" value="EF_HAND_2"/>
    <property type="match status" value="1"/>
</dbReference>
<dbReference type="RefSeq" id="XP_803919.1">
    <property type="nucleotide sequence ID" value="XM_798826.1"/>
</dbReference>
<dbReference type="AlphaFoldDB" id="Q4CP67"/>